<gene>
    <name evidence="3" type="ORF">CBP51_05130</name>
</gene>
<dbReference type="InterPro" id="IPR002104">
    <property type="entry name" value="Integrase_catalytic"/>
</dbReference>
<dbReference type="AlphaFoldDB" id="A0A266Q936"/>
<dbReference type="PROSITE" id="PS51898">
    <property type="entry name" value="TYR_RECOMBINASE"/>
    <property type="match status" value="1"/>
</dbReference>
<organism evidence="3 4">
    <name type="scientific">Cellvibrio mixtus</name>
    <dbReference type="NCBI Taxonomy" id="39650"/>
    <lineage>
        <taxon>Bacteria</taxon>
        <taxon>Pseudomonadati</taxon>
        <taxon>Pseudomonadota</taxon>
        <taxon>Gammaproteobacteria</taxon>
        <taxon>Cellvibrionales</taxon>
        <taxon>Cellvibrionaceae</taxon>
        <taxon>Cellvibrio</taxon>
    </lineage>
</organism>
<dbReference type="Gene3D" id="1.10.443.10">
    <property type="entry name" value="Intergrase catalytic core"/>
    <property type="match status" value="1"/>
</dbReference>
<dbReference type="EMBL" id="NHNI01000001">
    <property type="protein sequence ID" value="OZY86413.1"/>
    <property type="molecule type" value="Genomic_DNA"/>
</dbReference>
<dbReference type="GO" id="GO:0003677">
    <property type="term" value="F:DNA binding"/>
    <property type="evidence" value="ECO:0007669"/>
    <property type="project" value="InterPro"/>
</dbReference>
<dbReference type="Proteomes" id="UP000216101">
    <property type="component" value="Unassembled WGS sequence"/>
</dbReference>
<dbReference type="GO" id="GO:0015074">
    <property type="term" value="P:DNA integration"/>
    <property type="evidence" value="ECO:0007669"/>
    <property type="project" value="InterPro"/>
</dbReference>
<proteinExistence type="predicted"/>
<evidence type="ECO:0000313" key="4">
    <source>
        <dbReference type="Proteomes" id="UP000216101"/>
    </source>
</evidence>
<evidence type="ECO:0000259" key="2">
    <source>
        <dbReference type="PROSITE" id="PS51898"/>
    </source>
</evidence>
<dbReference type="GO" id="GO:0006310">
    <property type="term" value="P:DNA recombination"/>
    <property type="evidence" value="ECO:0007669"/>
    <property type="project" value="UniProtKB-KW"/>
</dbReference>
<feature type="domain" description="Tyr recombinase" evidence="2">
    <location>
        <begin position="202"/>
        <end position="421"/>
    </location>
</feature>
<dbReference type="SUPFAM" id="SSF56349">
    <property type="entry name" value="DNA breaking-rejoining enzymes"/>
    <property type="match status" value="1"/>
</dbReference>
<keyword evidence="1" id="KW-0233">DNA recombination</keyword>
<dbReference type="InterPro" id="IPR011010">
    <property type="entry name" value="DNA_brk_join_enz"/>
</dbReference>
<sequence length="463" mass="54377">MKHQFFSLESSTLTSGNVMNKKRYHFAFYNNKWFVFDGNNQLDLRLTSFAKLQANMSAKNTVEAYLRQILHWLNYYDHLAAGFYISFSAEKIRLLLFAFLAEHYKCKLKPLKGDDEHYLVQRTANSPAYIGIFLSAINALFRGLIRLGLYEGESPTKFLSSDENSSIPSIGLMPLISGCRAPIETPSFRLSNNYFIRERSEWVPQTIDCENFPELIFSGGEAQKWSQREMLICRMLFETGARLSEVLGLTLHDWANQGLQQRASSFSKGSEGVRVKYIIWSKTTTKLLIRYFNEQRKGISKERQGLDHYLNKNNEDYLKSIFIFINRNGVRVKDNSYRKLYWNRAVTYSRIKAHPHQARHWLVTSQIRIINEDISTGNYSKEEMESRYESLIRYMGWRSGRAMLDVYNHHLQRDQIVQLQERLHMHLHCSISRKIDKNRPDKKIDESLTEIFSVTENRLQHEE</sequence>
<dbReference type="InterPro" id="IPR013762">
    <property type="entry name" value="Integrase-like_cat_sf"/>
</dbReference>
<keyword evidence="4" id="KW-1185">Reference proteome</keyword>
<evidence type="ECO:0000256" key="1">
    <source>
        <dbReference type="ARBA" id="ARBA00023172"/>
    </source>
</evidence>
<protein>
    <recommendedName>
        <fullName evidence="2">Tyr recombinase domain-containing protein</fullName>
    </recommendedName>
</protein>
<accession>A0A266Q936</accession>
<comment type="caution">
    <text evidence="3">The sequence shown here is derived from an EMBL/GenBank/DDBJ whole genome shotgun (WGS) entry which is preliminary data.</text>
</comment>
<reference evidence="4" key="1">
    <citation type="submission" date="2017-05" db="EMBL/GenBank/DDBJ databases">
        <authorList>
            <person name="Barney B.M."/>
        </authorList>
    </citation>
    <scope>NUCLEOTIDE SEQUENCE [LARGE SCALE GENOMIC DNA]</scope>
    <source>
        <strain evidence="4">PSBB022</strain>
    </source>
</reference>
<name>A0A266Q936_9GAMM</name>
<evidence type="ECO:0000313" key="3">
    <source>
        <dbReference type="EMBL" id="OZY86413.1"/>
    </source>
</evidence>